<protein>
    <submittedName>
        <fullName evidence="2">Uncharacterized protein</fullName>
    </submittedName>
</protein>
<reference evidence="2" key="1">
    <citation type="submission" date="2022-11" db="UniProtKB">
        <authorList>
            <consortium name="WormBaseParasite"/>
        </authorList>
    </citation>
    <scope>IDENTIFICATION</scope>
</reference>
<dbReference type="WBParaSite" id="PgR001X_g215_t01">
    <property type="protein sequence ID" value="PgR001X_g215_t01"/>
    <property type="gene ID" value="PgR001X_g215"/>
</dbReference>
<sequence length="77" mass="8834">MVEALVRDITCLETFMDFNWVPSDIRMHSNEHFGFVDVTIGSLAKADYKNLIDKLLYRPGKSTSGQVNRLLARLIDF</sequence>
<organism evidence="1 2">
    <name type="scientific">Parascaris univalens</name>
    <name type="common">Nematode worm</name>
    <dbReference type="NCBI Taxonomy" id="6257"/>
    <lineage>
        <taxon>Eukaryota</taxon>
        <taxon>Metazoa</taxon>
        <taxon>Ecdysozoa</taxon>
        <taxon>Nematoda</taxon>
        <taxon>Chromadorea</taxon>
        <taxon>Rhabditida</taxon>
        <taxon>Spirurina</taxon>
        <taxon>Ascaridomorpha</taxon>
        <taxon>Ascaridoidea</taxon>
        <taxon>Ascarididae</taxon>
        <taxon>Parascaris</taxon>
    </lineage>
</organism>
<accession>A0A915A764</accession>
<evidence type="ECO:0000313" key="2">
    <source>
        <dbReference type="WBParaSite" id="PgR001X_g215_t01"/>
    </source>
</evidence>
<evidence type="ECO:0000313" key="1">
    <source>
        <dbReference type="Proteomes" id="UP000887569"/>
    </source>
</evidence>
<name>A0A915A764_PARUN</name>
<keyword evidence="1" id="KW-1185">Reference proteome</keyword>
<proteinExistence type="predicted"/>
<dbReference type="AlphaFoldDB" id="A0A915A764"/>
<dbReference type="Proteomes" id="UP000887569">
    <property type="component" value="Unplaced"/>
</dbReference>